<evidence type="ECO:0000313" key="3">
    <source>
        <dbReference type="Proteomes" id="UP000183940"/>
    </source>
</evidence>
<evidence type="ECO:0000259" key="1">
    <source>
        <dbReference type="Pfam" id="PF18480"/>
    </source>
</evidence>
<keyword evidence="3" id="KW-1185">Reference proteome</keyword>
<organism evidence="2 3">
    <name type="scientific">Roseofilum reptotaenium AO1-A</name>
    <dbReference type="NCBI Taxonomy" id="1925591"/>
    <lineage>
        <taxon>Bacteria</taxon>
        <taxon>Bacillati</taxon>
        <taxon>Cyanobacteriota</taxon>
        <taxon>Cyanophyceae</taxon>
        <taxon>Desertifilales</taxon>
        <taxon>Desertifilaceae</taxon>
        <taxon>Roseofilum</taxon>
    </lineage>
</organism>
<comment type="caution">
    <text evidence="2">The sequence shown here is derived from an EMBL/GenBank/DDBJ whole genome shotgun (WGS) entry which is preliminary data.</text>
</comment>
<reference evidence="2" key="1">
    <citation type="submission" date="2016-10" db="EMBL/GenBank/DDBJ databases">
        <title>CRISPR-Cas defence system in Roseofilum reptotaenium: evidence of a bacteriophage-cyanobacterium arms race in the coral black band disease.</title>
        <authorList>
            <person name="Buerger P."/>
            <person name="Wood-Charlson E.M."/>
            <person name="Weynberg K.D."/>
            <person name="Willis B."/>
            <person name="Van Oppen M.J."/>
        </authorList>
    </citation>
    <scope>NUCLEOTIDE SEQUENCE [LARGE SCALE GENOMIC DNA]</scope>
    <source>
        <strain evidence="2">AO1-A</strain>
    </source>
</reference>
<sequence length="65" mass="7482">MKFLLDVNANGSLSDFLKDLGYDVACVRDVDRSMSDGDILDWAVREQRIIITTDSDFEQLIWLQD</sequence>
<dbReference type="AlphaFoldDB" id="A0A1L9QTX8"/>
<feature type="domain" description="DUF5615" evidence="1">
    <location>
        <begin position="1"/>
        <end position="63"/>
    </location>
</feature>
<protein>
    <recommendedName>
        <fullName evidence="1">DUF5615 domain-containing protein</fullName>
    </recommendedName>
</protein>
<dbReference type="Pfam" id="PF18480">
    <property type="entry name" value="DUF5615"/>
    <property type="match status" value="1"/>
</dbReference>
<gene>
    <name evidence="2" type="ORF">BI308_07745</name>
</gene>
<dbReference type="STRING" id="1925591.BI308_07745"/>
<name>A0A1L9QTX8_9CYAN</name>
<proteinExistence type="predicted"/>
<dbReference type="EMBL" id="MLAW01000010">
    <property type="protein sequence ID" value="OJJ26076.1"/>
    <property type="molecule type" value="Genomic_DNA"/>
</dbReference>
<evidence type="ECO:0000313" key="2">
    <source>
        <dbReference type="EMBL" id="OJJ26076.1"/>
    </source>
</evidence>
<accession>A0A1L9QTX8</accession>
<dbReference type="InterPro" id="IPR041049">
    <property type="entry name" value="DUF5615"/>
</dbReference>
<dbReference type="Proteomes" id="UP000183940">
    <property type="component" value="Unassembled WGS sequence"/>
</dbReference>